<feature type="binding site" evidence="10">
    <location>
        <position position="174"/>
    </location>
    <ligand>
        <name>K(+)</name>
        <dbReference type="ChEBI" id="CHEBI:29103"/>
    </ligand>
</feature>
<comment type="function">
    <text evidence="10">Catalyzes the epimerization of the S- and R-forms of NAD(P)HX, a damaged form of NAD(P)H that is a result of enzymatic or heat-dependent hydration. This is a prerequisite for the S-specific NAD(P)H-hydrate dehydratase to allow the repair of both epimers of NAD(P)HX.</text>
</comment>
<proteinExistence type="inferred from homology"/>
<evidence type="ECO:0000256" key="2">
    <source>
        <dbReference type="ARBA" id="ARBA00000909"/>
    </source>
</evidence>
<evidence type="ECO:0000313" key="13">
    <source>
        <dbReference type="RefSeq" id="XP_022303606.1"/>
    </source>
</evidence>
<keyword evidence="6" id="KW-0521">NADP</keyword>
<evidence type="ECO:0000256" key="7">
    <source>
        <dbReference type="ARBA" id="ARBA00022958"/>
    </source>
</evidence>
<keyword evidence="7 10" id="KW-0630">Potassium</keyword>
<dbReference type="GO" id="GO:0000166">
    <property type="term" value="F:nucleotide binding"/>
    <property type="evidence" value="ECO:0007669"/>
    <property type="project" value="UniProtKB-KW"/>
</dbReference>
<comment type="similarity">
    <text evidence="10">Belongs to the NnrE/AIBP family.</text>
</comment>
<evidence type="ECO:0000256" key="4">
    <source>
        <dbReference type="ARBA" id="ARBA00022723"/>
    </source>
</evidence>
<dbReference type="EC" id="5.1.99.6" evidence="3 10"/>
<feature type="binding site" evidence="10">
    <location>
        <begin position="73"/>
        <end position="77"/>
    </location>
    <ligand>
        <name>(6S)-NADPHX</name>
        <dbReference type="ChEBI" id="CHEBI:64076"/>
    </ligand>
</feature>
<feature type="binding site" evidence="10">
    <location>
        <begin position="142"/>
        <end position="148"/>
    </location>
    <ligand>
        <name>(6S)-NADPHX</name>
        <dbReference type="ChEBI" id="CHEBI:64076"/>
    </ligand>
</feature>
<keyword evidence="12" id="KW-1185">Reference proteome</keyword>
<reference evidence="13" key="1">
    <citation type="submission" date="2025-08" db="UniProtKB">
        <authorList>
            <consortium name="RefSeq"/>
        </authorList>
    </citation>
    <scope>IDENTIFICATION</scope>
    <source>
        <tissue evidence="13">Whole sample</tissue>
    </source>
</reference>
<evidence type="ECO:0000256" key="1">
    <source>
        <dbReference type="ARBA" id="ARBA00000013"/>
    </source>
</evidence>
<dbReference type="GO" id="GO:0052856">
    <property type="term" value="F:NAD(P)HX epimerase activity"/>
    <property type="evidence" value="ECO:0007669"/>
    <property type="project" value="UniProtKB-UniRule"/>
</dbReference>
<keyword evidence="4 10" id="KW-0479">Metal-binding</keyword>
<dbReference type="GeneID" id="111111116"/>
<dbReference type="PANTHER" id="PTHR13232">
    <property type="entry name" value="NAD(P)H-HYDRATE EPIMERASE"/>
    <property type="match status" value="1"/>
</dbReference>
<dbReference type="PROSITE" id="PS51385">
    <property type="entry name" value="YJEF_N"/>
    <property type="match status" value="1"/>
</dbReference>
<dbReference type="GO" id="GO:0005739">
    <property type="term" value="C:mitochondrion"/>
    <property type="evidence" value="ECO:0007669"/>
    <property type="project" value="TreeGrafter"/>
</dbReference>
<organism evidence="12 13">
    <name type="scientific">Crassostrea virginica</name>
    <name type="common">Eastern oyster</name>
    <dbReference type="NCBI Taxonomy" id="6565"/>
    <lineage>
        <taxon>Eukaryota</taxon>
        <taxon>Metazoa</taxon>
        <taxon>Spiralia</taxon>
        <taxon>Lophotrochozoa</taxon>
        <taxon>Mollusca</taxon>
        <taxon>Bivalvia</taxon>
        <taxon>Autobranchia</taxon>
        <taxon>Pteriomorphia</taxon>
        <taxon>Ostreida</taxon>
        <taxon>Ostreoidea</taxon>
        <taxon>Ostreidae</taxon>
        <taxon>Crassostrea</taxon>
    </lineage>
</organism>
<dbReference type="InterPro" id="IPR032976">
    <property type="entry name" value="YJEFN_prot_NAXE-like"/>
</dbReference>
<feature type="domain" description="YjeF N-terminal" evidence="11">
    <location>
        <begin position="19"/>
        <end position="229"/>
    </location>
</feature>
<accession>A0A8B8BKY1</accession>
<evidence type="ECO:0000256" key="10">
    <source>
        <dbReference type="HAMAP-Rule" id="MF_03159"/>
    </source>
</evidence>
<evidence type="ECO:0000256" key="9">
    <source>
        <dbReference type="ARBA" id="ARBA00023235"/>
    </source>
</evidence>
<dbReference type="Gene3D" id="3.40.50.10260">
    <property type="entry name" value="YjeF N-terminal domain"/>
    <property type="match status" value="1"/>
</dbReference>
<dbReference type="NCBIfam" id="TIGR00197">
    <property type="entry name" value="yjeF_nterm"/>
    <property type="match status" value="1"/>
</dbReference>
<evidence type="ECO:0000256" key="6">
    <source>
        <dbReference type="ARBA" id="ARBA00022857"/>
    </source>
</evidence>
<comment type="caution">
    <text evidence="10">Lacks conserved residue(s) required for the propagation of feature annotation.</text>
</comment>
<keyword evidence="8 10" id="KW-0520">NAD</keyword>
<keyword evidence="5 10" id="KW-0547">Nucleotide-binding</keyword>
<protein>
    <recommendedName>
        <fullName evidence="3 10">NAD(P)H-hydrate epimerase</fullName>
        <ecNumber evidence="3 10">5.1.99.6</ecNumber>
    </recommendedName>
    <alternativeName>
        <fullName evidence="10">NAD(P)HX epimerase</fullName>
    </alternativeName>
</protein>
<dbReference type="AlphaFoldDB" id="A0A8B8BKY1"/>
<evidence type="ECO:0000256" key="8">
    <source>
        <dbReference type="ARBA" id="ARBA00023027"/>
    </source>
</evidence>
<evidence type="ECO:0000256" key="3">
    <source>
        <dbReference type="ARBA" id="ARBA00012228"/>
    </source>
</evidence>
<dbReference type="Pfam" id="PF03853">
    <property type="entry name" value="YjeF_N"/>
    <property type="match status" value="1"/>
</dbReference>
<evidence type="ECO:0000259" key="11">
    <source>
        <dbReference type="PROSITE" id="PS51385"/>
    </source>
</evidence>
<dbReference type="OrthoDB" id="10064708at2759"/>
<gene>
    <name evidence="13" type="primary">LOC111111116</name>
</gene>
<dbReference type="HAMAP" id="MF_01966">
    <property type="entry name" value="NADHX_epimerase"/>
    <property type="match status" value="1"/>
</dbReference>
<keyword evidence="9 10" id="KW-0413">Isomerase</keyword>
<evidence type="ECO:0000256" key="5">
    <source>
        <dbReference type="ARBA" id="ARBA00022741"/>
    </source>
</evidence>
<feature type="binding site" evidence="10">
    <location>
        <position position="74"/>
    </location>
    <ligand>
        <name>K(+)</name>
        <dbReference type="ChEBI" id="CHEBI:29103"/>
    </ligand>
</feature>
<dbReference type="GO" id="GO:0046872">
    <property type="term" value="F:metal ion binding"/>
    <property type="evidence" value="ECO:0007669"/>
    <property type="project" value="UniProtKB-KW"/>
</dbReference>
<dbReference type="InterPro" id="IPR004443">
    <property type="entry name" value="YjeF_N_dom"/>
</dbReference>
<name>A0A8B8BKY1_CRAVI</name>
<dbReference type="KEGG" id="cvn:111111116"/>
<comment type="catalytic activity">
    <reaction evidence="1 10">
        <text>(6R)-NADHX = (6S)-NADHX</text>
        <dbReference type="Rhea" id="RHEA:32215"/>
        <dbReference type="ChEBI" id="CHEBI:64074"/>
        <dbReference type="ChEBI" id="CHEBI:64075"/>
        <dbReference type="EC" id="5.1.99.6"/>
    </reaction>
</comment>
<comment type="cofactor">
    <cofactor evidence="10">
        <name>K(+)</name>
        <dbReference type="ChEBI" id="CHEBI:29103"/>
    </cofactor>
    <text evidence="10">Binds 1 potassium ion per subunit.</text>
</comment>
<dbReference type="RefSeq" id="XP_022303606.1">
    <property type="nucleotide sequence ID" value="XM_022447898.1"/>
</dbReference>
<dbReference type="Proteomes" id="UP000694844">
    <property type="component" value="Chromosome 9"/>
</dbReference>
<dbReference type="InterPro" id="IPR036652">
    <property type="entry name" value="YjeF_N_dom_sf"/>
</dbReference>
<feature type="binding site" evidence="10">
    <location>
        <position position="138"/>
    </location>
    <ligand>
        <name>K(+)</name>
        <dbReference type="ChEBI" id="CHEBI:29103"/>
    </ligand>
</feature>
<dbReference type="PANTHER" id="PTHR13232:SF10">
    <property type="entry name" value="NAD(P)H-HYDRATE EPIMERASE"/>
    <property type="match status" value="1"/>
</dbReference>
<comment type="catalytic activity">
    <reaction evidence="2 10">
        <text>(6R)-NADPHX = (6S)-NADPHX</text>
        <dbReference type="Rhea" id="RHEA:32227"/>
        <dbReference type="ChEBI" id="CHEBI:64076"/>
        <dbReference type="ChEBI" id="CHEBI:64077"/>
        <dbReference type="EC" id="5.1.99.6"/>
    </reaction>
</comment>
<evidence type="ECO:0000313" key="12">
    <source>
        <dbReference type="Proteomes" id="UP000694844"/>
    </source>
</evidence>
<feature type="binding site" evidence="10">
    <location>
        <position position="171"/>
    </location>
    <ligand>
        <name>(6S)-NADPHX</name>
        <dbReference type="ChEBI" id="CHEBI:64076"/>
    </ligand>
</feature>
<dbReference type="SUPFAM" id="SSF64153">
    <property type="entry name" value="YjeF N-terminal domain-like"/>
    <property type="match status" value="1"/>
</dbReference>
<sequence>MPNPSLIFQPYPMSVKARLKRSMGELLSEYAYNKEQLLELAGYSSAVAIAKCYPVEKMSRDNAAILVCCGPGNNGGVGLVCARHLKLFGYRPTVFYPQRPAPVGESLSRQCEAMDIPSLSYFPSEPHLIRDSFNLVVDALFGIGFKPPVKETFASVIETLKKVDIPICSVDIPSGWDVDTGDEADGLKPEFLVSISAPKKCAKFFQGLYHYMGGRFLPRTLEQKFDLHLPSFPGTDCVMELKTQKTPEEEKSNGNGE</sequence>